<accession>A8GMV4</accession>
<protein>
    <submittedName>
        <fullName evidence="1">Cell surface antigen-like protein Sca7</fullName>
    </submittedName>
</protein>
<evidence type="ECO:0000313" key="1">
    <source>
        <dbReference type="EMBL" id="ABV74729.1"/>
    </source>
</evidence>
<name>A8GMV4_RICAH</name>
<sequence>MVGSGRTDLAINLTIGSMSSVVKGLNITRFDNATNINIILNGSAVDGNIPTVNDYSALPQVSFMQMGGWDSV</sequence>
<reference evidence="1" key="1">
    <citation type="submission" date="2007-09" db="EMBL/GenBank/DDBJ databases">
        <title>Complete Genome Sequence of Rickettsia akari.</title>
        <authorList>
            <person name="Madan A."/>
            <person name="Fahey J."/>
            <person name="Helton E."/>
            <person name="Ketteman M."/>
            <person name="Madan A."/>
            <person name="Rodrigues S."/>
            <person name="Sanchez A."/>
            <person name="Whiting M."/>
            <person name="Dasch G."/>
            <person name="Eremeeva M."/>
        </authorList>
    </citation>
    <scope>NUCLEOTIDE SEQUENCE</scope>
    <source>
        <strain evidence="1">Hartford</strain>
    </source>
</reference>
<dbReference type="HOGENOM" id="CLU_2719734_0_0_5"/>
<proteinExistence type="predicted"/>
<dbReference type="KEGG" id="rak:A1C_02110"/>
<dbReference type="STRING" id="293614.A1C_02110"/>
<dbReference type="EMBL" id="CP000847">
    <property type="protein sequence ID" value="ABV74729.1"/>
    <property type="molecule type" value="Genomic_DNA"/>
</dbReference>
<dbReference type="RefSeq" id="WP_012149363.1">
    <property type="nucleotide sequence ID" value="NC_009881.1"/>
</dbReference>
<keyword evidence="2" id="KW-1185">Reference proteome</keyword>
<organism evidence="1 2">
    <name type="scientific">Rickettsia akari (strain Hartford)</name>
    <dbReference type="NCBI Taxonomy" id="293614"/>
    <lineage>
        <taxon>Bacteria</taxon>
        <taxon>Pseudomonadati</taxon>
        <taxon>Pseudomonadota</taxon>
        <taxon>Alphaproteobacteria</taxon>
        <taxon>Rickettsiales</taxon>
        <taxon>Rickettsiaceae</taxon>
        <taxon>Rickettsieae</taxon>
        <taxon>Rickettsia</taxon>
        <taxon>spotted fever group</taxon>
    </lineage>
</organism>
<evidence type="ECO:0000313" key="2">
    <source>
        <dbReference type="Proteomes" id="UP000006830"/>
    </source>
</evidence>
<dbReference type="Proteomes" id="UP000006830">
    <property type="component" value="Chromosome"/>
</dbReference>
<gene>
    <name evidence="1" type="ordered locus">A1C_02110</name>
</gene>
<dbReference type="AlphaFoldDB" id="A8GMV4"/>